<gene>
    <name evidence="1" type="ORF">WKI67_01410</name>
</gene>
<name>A0ACC6PKZ6_9ACTN</name>
<reference evidence="1" key="1">
    <citation type="submission" date="2024-03" db="EMBL/GenBank/DDBJ databases">
        <title>Novel Streptomyces species of biotechnological and ecological value are a feature of Machair soil.</title>
        <authorList>
            <person name="Prole J.R."/>
            <person name="Goodfellow M."/>
            <person name="Allenby N."/>
            <person name="Ward A.C."/>
        </authorList>
    </citation>
    <scope>NUCLEOTIDE SEQUENCE</scope>
    <source>
        <strain evidence="1">MS2.AVA.5</strain>
    </source>
</reference>
<accession>A0ACC6PKZ6</accession>
<proteinExistence type="predicted"/>
<sequence>MATDSNTAVGGAFSASRFIFKLDGLKLERFKGVSGVEIGVEVRTSTTCDEQGNWSIVKTAGAPKTPSVRVTRGMEKSPEVTQWIKDVYGANVSKKKTPASIIFMTDTGSEGEKLTVNLINAWVSSWSASDLSSDSTNGTVDETFVIECERIEFGQ</sequence>
<comment type="caution">
    <text evidence="1">The sequence shown here is derived from an EMBL/GenBank/DDBJ whole genome shotgun (WGS) entry which is preliminary data.</text>
</comment>
<evidence type="ECO:0000313" key="2">
    <source>
        <dbReference type="Proteomes" id="UP001377168"/>
    </source>
</evidence>
<organism evidence="1 2">
    <name type="scientific">Streptomyces achmelvichensis</name>
    <dbReference type="NCBI Taxonomy" id="3134111"/>
    <lineage>
        <taxon>Bacteria</taxon>
        <taxon>Bacillati</taxon>
        <taxon>Actinomycetota</taxon>
        <taxon>Actinomycetes</taxon>
        <taxon>Kitasatosporales</taxon>
        <taxon>Streptomycetaceae</taxon>
        <taxon>Streptomyces</taxon>
    </lineage>
</organism>
<dbReference type="Proteomes" id="UP001377168">
    <property type="component" value="Unassembled WGS sequence"/>
</dbReference>
<keyword evidence="2" id="KW-1185">Reference proteome</keyword>
<evidence type="ECO:0000313" key="1">
    <source>
        <dbReference type="EMBL" id="MEJ8632138.1"/>
    </source>
</evidence>
<dbReference type="EMBL" id="JBBKAJ010000005">
    <property type="protein sequence ID" value="MEJ8632138.1"/>
    <property type="molecule type" value="Genomic_DNA"/>
</dbReference>
<protein>
    <submittedName>
        <fullName evidence="1">Phage tail protein</fullName>
    </submittedName>
</protein>